<proteinExistence type="predicted"/>
<dbReference type="Gene3D" id="1.25.40.10">
    <property type="entry name" value="Tetratricopeptide repeat domain"/>
    <property type="match status" value="1"/>
</dbReference>
<organism evidence="3 4">
    <name type="scientific">Parasponia andersonii</name>
    <name type="common">Sponia andersonii</name>
    <dbReference type="NCBI Taxonomy" id="3476"/>
    <lineage>
        <taxon>Eukaryota</taxon>
        <taxon>Viridiplantae</taxon>
        <taxon>Streptophyta</taxon>
        <taxon>Embryophyta</taxon>
        <taxon>Tracheophyta</taxon>
        <taxon>Spermatophyta</taxon>
        <taxon>Magnoliopsida</taxon>
        <taxon>eudicotyledons</taxon>
        <taxon>Gunneridae</taxon>
        <taxon>Pentapetalae</taxon>
        <taxon>rosids</taxon>
        <taxon>fabids</taxon>
        <taxon>Rosales</taxon>
        <taxon>Cannabaceae</taxon>
        <taxon>Parasponia</taxon>
    </lineage>
</organism>
<name>A0A2P5D4R4_PARAD</name>
<evidence type="ECO:0000313" key="4">
    <source>
        <dbReference type="Proteomes" id="UP000237105"/>
    </source>
</evidence>
<dbReference type="Proteomes" id="UP000237105">
    <property type="component" value="Unassembled WGS sequence"/>
</dbReference>
<dbReference type="AlphaFoldDB" id="A0A2P5D4R4"/>
<keyword evidence="1" id="KW-0677">Repeat</keyword>
<dbReference type="NCBIfam" id="TIGR00756">
    <property type="entry name" value="PPR"/>
    <property type="match status" value="1"/>
</dbReference>
<accession>A0A2P5D4R4</accession>
<sequence length="99" mass="11129">MICYSPFLASTKKINSPPKSFLSRLYPIPVTPTTPFDSYHSSLISTNSDWNTVVRGYSKSRNPNWSMSVFIGMLRDGVSPDHLTYHFLAKAAACPHFQT</sequence>
<reference evidence="4" key="1">
    <citation type="submission" date="2016-06" db="EMBL/GenBank/DDBJ databases">
        <title>Parallel loss of symbiosis genes in relatives of nitrogen-fixing non-legume Parasponia.</title>
        <authorList>
            <person name="Van Velzen R."/>
            <person name="Holmer R."/>
            <person name="Bu F."/>
            <person name="Rutten L."/>
            <person name="Van Zeijl A."/>
            <person name="Liu W."/>
            <person name="Santuari L."/>
            <person name="Cao Q."/>
            <person name="Sharma T."/>
            <person name="Shen D."/>
            <person name="Roswanjaya Y."/>
            <person name="Wardhani T."/>
            <person name="Kalhor M.S."/>
            <person name="Jansen J."/>
            <person name="Van den Hoogen J."/>
            <person name="Gungor B."/>
            <person name="Hartog M."/>
            <person name="Hontelez J."/>
            <person name="Verver J."/>
            <person name="Yang W.-C."/>
            <person name="Schijlen E."/>
            <person name="Repin R."/>
            <person name="Schilthuizen M."/>
            <person name="Schranz E."/>
            <person name="Heidstra R."/>
            <person name="Miyata K."/>
            <person name="Fedorova E."/>
            <person name="Kohlen W."/>
            <person name="Bisseling T."/>
            <person name="Smit S."/>
            <person name="Geurts R."/>
        </authorList>
    </citation>
    <scope>NUCLEOTIDE SEQUENCE [LARGE SCALE GENOMIC DNA]</scope>
    <source>
        <strain evidence="4">cv. WU1-14</strain>
    </source>
</reference>
<evidence type="ECO:0000256" key="2">
    <source>
        <dbReference type="PROSITE-ProRule" id="PRU00708"/>
    </source>
</evidence>
<dbReference type="OrthoDB" id="185373at2759"/>
<dbReference type="InterPro" id="IPR011990">
    <property type="entry name" value="TPR-like_helical_dom_sf"/>
</dbReference>
<evidence type="ECO:0000313" key="3">
    <source>
        <dbReference type="EMBL" id="PON68245.1"/>
    </source>
</evidence>
<keyword evidence="4" id="KW-1185">Reference proteome</keyword>
<dbReference type="EMBL" id="JXTB01000065">
    <property type="protein sequence ID" value="PON68245.1"/>
    <property type="molecule type" value="Genomic_DNA"/>
</dbReference>
<comment type="caution">
    <text evidence="3">The sequence shown here is derived from an EMBL/GenBank/DDBJ whole genome shotgun (WGS) entry which is preliminary data.</text>
</comment>
<dbReference type="InterPro" id="IPR002885">
    <property type="entry name" value="PPR_rpt"/>
</dbReference>
<gene>
    <name evidence="3" type="ORF">PanWU01x14_098050</name>
</gene>
<dbReference type="PROSITE" id="PS51375">
    <property type="entry name" value="PPR"/>
    <property type="match status" value="1"/>
</dbReference>
<feature type="repeat" description="PPR" evidence="2">
    <location>
        <begin position="46"/>
        <end position="80"/>
    </location>
</feature>
<protein>
    <submittedName>
        <fullName evidence="3">Pentatricopeptide repeat</fullName>
    </submittedName>
</protein>
<evidence type="ECO:0000256" key="1">
    <source>
        <dbReference type="ARBA" id="ARBA00022737"/>
    </source>
</evidence>